<protein>
    <submittedName>
        <fullName evidence="1">Uncharacterized protein</fullName>
    </submittedName>
</protein>
<reference evidence="1" key="1">
    <citation type="submission" date="2022-10" db="EMBL/GenBank/DDBJ databases">
        <title>Characterization and whole genome sequencing of a new Roseateles species, isolated from fresh water.</title>
        <authorList>
            <person name="Guliayeva D.Y."/>
            <person name="Akhremchuk A.E."/>
            <person name="Sikolenko M.A."/>
            <person name="Valentovich L.N."/>
            <person name="Sidarenka A.V."/>
        </authorList>
    </citation>
    <scope>NUCLEOTIDE SEQUENCE</scope>
    <source>
        <strain evidence="1">BIM B-1768</strain>
    </source>
</reference>
<keyword evidence="2" id="KW-1185">Reference proteome</keyword>
<dbReference type="Proteomes" id="UP001064933">
    <property type="component" value="Chromosome"/>
</dbReference>
<evidence type="ECO:0000313" key="2">
    <source>
        <dbReference type="Proteomes" id="UP001064933"/>
    </source>
</evidence>
<name>A0ABY6ASS7_9BURK</name>
<evidence type="ECO:0000313" key="1">
    <source>
        <dbReference type="EMBL" id="UXH76062.1"/>
    </source>
</evidence>
<dbReference type="RefSeq" id="WP_261755792.1">
    <property type="nucleotide sequence ID" value="NZ_CP104562.2"/>
</dbReference>
<accession>A0ABY6ASS7</accession>
<sequence>MPEIRSHQGDPEAALACLTKETPAARRLVVSHSLARHWLQATVTGARSLKELQAIAAGRCAQLFGGRPQSWRVAGDWQAGQPFLCAALPSLWAETLSRLPAGTPRMETSLQAALARTADTLPDNGWVVLREEGQAALMHLSDGRLHGLRVIHLPPDTTTAAPVAATSLSKPLAERPGEESPDTVRFIADECVRWALREGWTTPTELIDLGARPLNASATTPGADRQMPRWKPWTDLNAVRVHAGKSQHTASLDFGLIEPSARDAVAALWAALPQPEGWA</sequence>
<organism evidence="1 2">
    <name type="scientific">Roseateles amylovorans</name>
    <dbReference type="NCBI Taxonomy" id="2978473"/>
    <lineage>
        <taxon>Bacteria</taxon>
        <taxon>Pseudomonadati</taxon>
        <taxon>Pseudomonadota</taxon>
        <taxon>Betaproteobacteria</taxon>
        <taxon>Burkholderiales</taxon>
        <taxon>Sphaerotilaceae</taxon>
        <taxon>Roseateles</taxon>
    </lineage>
</organism>
<proteinExistence type="predicted"/>
<gene>
    <name evidence="1" type="ORF">N4261_13355</name>
</gene>
<dbReference type="EMBL" id="CP104562">
    <property type="protein sequence ID" value="UXH76062.1"/>
    <property type="molecule type" value="Genomic_DNA"/>
</dbReference>